<dbReference type="InterPro" id="IPR014026">
    <property type="entry name" value="UDP-Glc/GDP-Man_DH_dimer"/>
</dbReference>
<gene>
    <name evidence="5" type="ORF">C7M71_018975</name>
</gene>
<dbReference type="GO" id="GO:0016616">
    <property type="term" value="F:oxidoreductase activity, acting on the CH-OH group of donors, NAD or NADP as acceptor"/>
    <property type="evidence" value="ECO:0007669"/>
    <property type="project" value="InterPro"/>
</dbReference>
<dbReference type="Pfam" id="PF03720">
    <property type="entry name" value="UDPG_MGDP_dh_C"/>
    <property type="match status" value="1"/>
</dbReference>
<dbReference type="SMART" id="SM00984">
    <property type="entry name" value="UDPG_MGDP_dh_C"/>
    <property type="match status" value="1"/>
</dbReference>
<dbReference type="Pfam" id="PF00984">
    <property type="entry name" value="UDPG_MGDP_dh"/>
    <property type="match status" value="1"/>
</dbReference>
<accession>A0A345SZN0</accession>
<dbReference type="GO" id="GO:0016628">
    <property type="term" value="F:oxidoreductase activity, acting on the CH-CH group of donors, NAD or NADP as acceptor"/>
    <property type="evidence" value="ECO:0007669"/>
    <property type="project" value="InterPro"/>
</dbReference>
<dbReference type="SUPFAM" id="SSF52413">
    <property type="entry name" value="UDP-glucose/GDP-mannose dehydrogenase C-terminal domain"/>
    <property type="match status" value="1"/>
</dbReference>
<evidence type="ECO:0000259" key="4">
    <source>
        <dbReference type="SMART" id="SM00984"/>
    </source>
</evidence>
<proteinExistence type="inferred from homology"/>
<keyword evidence="1" id="KW-0560">Oxidoreductase</keyword>
<keyword evidence="6" id="KW-1185">Reference proteome</keyword>
<feature type="domain" description="UDP-glucose/GDP-mannose dehydrogenase C-terminal" evidence="4">
    <location>
        <begin position="317"/>
        <end position="433"/>
    </location>
</feature>
<dbReference type="OrthoDB" id="5193947at2"/>
<protein>
    <submittedName>
        <fullName evidence="5">Nucleotide sugar dehydrogenase</fullName>
    </submittedName>
</protein>
<dbReference type="InterPro" id="IPR008927">
    <property type="entry name" value="6-PGluconate_DH-like_C_sf"/>
</dbReference>
<evidence type="ECO:0000256" key="3">
    <source>
        <dbReference type="PIRNR" id="PIRNR000124"/>
    </source>
</evidence>
<evidence type="ECO:0000313" key="6">
    <source>
        <dbReference type="Proteomes" id="UP000249340"/>
    </source>
</evidence>
<dbReference type="RefSeq" id="WP_114914437.1">
    <property type="nucleotide sequence ID" value="NZ_CP031264.1"/>
</dbReference>
<dbReference type="PANTHER" id="PTHR43491">
    <property type="entry name" value="UDP-N-ACETYL-D-MANNOSAMINE DEHYDROGENASE"/>
    <property type="match status" value="1"/>
</dbReference>
<dbReference type="Proteomes" id="UP000249340">
    <property type="component" value="Chromosome"/>
</dbReference>
<dbReference type="InterPro" id="IPR028359">
    <property type="entry name" value="UDP_ManNAc/GlcNAc_DH"/>
</dbReference>
<dbReference type="AlphaFoldDB" id="A0A345SZN0"/>
<dbReference type="InterPro" id="IPR014027">
    <property type="entry name" value="UDP-Glc/GDP-Man_DH_C"/>
</dbReference>
<dbReference type="SUPFAM" id="SSF48179">
    <property type="entry name" value="6-phosphogluconate dehydrogenase C-terminal domain-like"/>
    <property type="match status" value="1"/>
</dbReference>
<keyword evidence="2" id="KW-0520">NAD</keyword>
<dbReference type="SUPFAM" id="SSF51735">
    <property type="entry name" value="NAD(P)-binding Rossmann-fold domains"/>
    <property type="match status" value="1"/>
</dbReference>
<name>A0A345SZN0_9ACTN</name>
<dbReference type="GO" id="GO:0051287">
    <property type="term" value="F:NAD binding"/>
    <property type="evidence" value="ECO:0007669"/>
    <property type="project" value="InterPro"/>
</dbReference>
<evidence type="ECO:0000256" key="2">
    <source>
        <dbReference type="ARBA" id="ARBA00023027"/>
    </source>
</evidence>
<comment type="similarity">
    <text evidence="3">Belongs to the UDP-glucose/GDP-mannose dehydrogenase family.</text>
</comment>
<evidence type="ECO:0000256" key="1">
    <source>
        <dbReference type="ARBA" id="ARBA00023002"/>
    </source>
</evidence>
<sequence>MRVVIAGQGYVGLPLAVRAAEVGHEVVGYDVDERRIKRLAVGESYVEDIPAERLRPLLEAGSYLPSTDPRDAAGFDIAVITVPTPLRDGAPDLSYIEASARMLARFLRPGATVVLESTTYPGTTEELLAPLLEEGSGLVAGRDFHLGYSPERIDPGNPTWRLENTPKVVSGLDAESLAAVEGFYGQLVERTVPVSSCKEAELTKLLENTFRHVNIALVNELAMFAHDLGIDVWEAIDAASTKPFGYLRFTPGPGVGGHCLPIDPSYLSWRVERALGHPFRFVELANDVNSHMPDYVVRRLVEALNERQRSVKGSRVLLLGLAYKKNTGDARETPAARVAELLTRMGAEVRAADPHVVAGVHVAEPVPPGPRAASAADGGHGDALASVRRVEATPEELAAADAVVLLADHDEFDYAAVTEHARYVLDCRRRLSGAAVEVL</sequence>
<dbReference type="PANTHER" id="PTHR43491:SF1">
    <property type="entry name" value="UDP-N-ACETYL-D-MANNOSAMINE DEHYDROGENASE"/>
    <property type="match status" value="1"/>
</dbReference>
<dbReference type="InterPro" id="IPR036220">
    <property type="entry name" value="UDP-Glc/GDP-Man_DH_C_sf"/>
</dbReference>
<dbReference type="PIRSF" id="PIRSF000124">
    <property type="entry name" value="UDPglc_GDPman_dh"/>
    <property type="match status" value="1"/>
</dbReference>
<dbReference type="InterPro" id="IPR017476">
    <property type="entry name" value="UDP-Glc/GDP-Man"/>
</dbReference>
<dbReference type="InterPro" id="IPR036291">
    <property type="entry name" value="NAD(P)-bd_dom_sf"/>
</dbReference>
<organism evidence="5 6">
    <name type="scientific">Peterkaempfera bronchialis</name>
    <dbReference type="NCBI Taxonomy" id="2126346"/>
    <lineage>
        <taxon>Bacteria</taxon>
        <taxon>Bacillati</taxon>
        <taxon>Actinomycetota</taxon>
        <taxon>Actinomycetes</taxon>
        <taxon>Kitasatosporales</taxon>
        <taxon>Streptomycetaceae</taxon>
        <taxon>Peterkaempfera</taxon>
    </lineage>
</organism>
<dbReference type="GO" id="GO:0000271">
    <property type="term" value="P:polysaccharide biosynthetic process"/>
    <property type="evidence" value="ECO:0007669"/>
    <property type="project" value="InterPro"/>
</dbReference>
<evidence type="ECO:0000313" key="5">
    <source>
        <dbReference type="EMBL" id="AXI79185.1"/>
    </source>
</evidence>
<dbReference type="InterPro" id="IPR001732">
    <property type="entry name" value="UDP-Glc/GDP-Man_DH_N"/>
</dbReference>
<dbReference type="Gene3D" id="3.40.50.720">
    <property type="entry name" value="NAD(P)-binding Rossmann-like Domain"/>
    <property type="match status" value="2"/>
</dbReference>
<dbReference type="Pfam" id="PF03721">
    <property type="entry name" value="UDPG_MGDP_dh_N"/>
    <property type="match status" value="1"/>
</dbReference>
<dbReference type="KEGG" id="stri:C7M71_018975"/>
<dbReference type="PIRSF" id="PIRSF500136">
    <property type="entry name" value="UDP_ManNAc_DH"/>
    <property type="match status" value="1"/>
</dbReference>
<dbReference type="EMBL" id="CP031264">
    <property type="protein sequence ID" value="AXI79185.1"/>
    <property type="molecule type" value="Genomic_DNA"/>
</dbReference>
<dbReference type="NCBIfam" id="TIGR03026">
    <property type="entry name" value="NDP-sugDHase"/>
    <property type="match status" value="1"/>
</dbReference>
<reference evidence="6" key="1">
    <citation type="submission" date="2018-07" db="EMBL/GenBank/DDBJ databases">
        <title>Streptacidiphilus bronchialis DSM 106435 chromosome.</title>
        <authorList>
            <person name="Batra D."/>
            <person name="Gulvik C.A."/>
        </authorList>
    </citation>
    <scope>NUCLEOTIDE SEQUENCE [LARGE SCALE GENOMIC DNA]</scope>
    <source>
        <strain evidence="6">DSM 106435</strain>
    </source>
</reference>